<dbReference type="InterPro" id="IPR000515">
    <property type="entry name" value="MetI-like"/>
</dbReference>
<evidence type="ECO:0000256" key="5">
    <source>
        <dbReference type="ARBA" id="ARBA00022989"/>
    </source>
</evidence>
<sequence>MTATTAATATTATPAPTSTGLPRRSPSTDVRVRIRVKRLVLYTVLVSVTGLFLGPFGWLVLSGLKTQGELAASPVHWLPEVFQWHNFADAFTQIDFLGYARNSLIIALLYASLVTVSSAWVGYGFARLDAPGKKTLFGILLASMMLPQMVTLLPTYLIFAELGMVDTYWPWVLWGLSAAPYLVFLFRQFFAGLPRELEEAAIVDGAGYAQIFWRIFLPQSWPVLSASFIIAFTWTWGDYIAPQLLLSTDRTTLAVAVMTTYVNEGGTPVPELQAAASVMYVVPILLIFLVAQRGFVAGMSTSGLK</sequence>
<feature type="transmembrane region" description="Helical" evidence="7">
    <location>
        <begin position="171"/>
        <end position="190"/>
    </location>
</feature>
<comment type="similarity">
    <text evidence="7">Belongs to the binding-protein-dependent transport system permease family.</text>
</comment>
<gene>
    <name evidence="10" type="ORF">STVIR_1505</name>
</gene>
<feature type="transmembrane region" description="Helical" evidence="7">
    <location>
        <begin position="104"/>
        <end position="125"/>
    </location>
</feature>
<evidence type="ECO:0000313" key="11">
    <source>
        <dbReference type="Proteomes" id="UP000011205"/>
    </source>
</evidence>
<keyword evidence="6 7" id="KW-0472">Membrane</keyword>
<evidence type="ECO:0000256" key="4">
    <source>
        <dbReference type="ARBA" id="ARBA00022692"/>
    </source>
</evidence>
<keyword evidence="5 7" id="KW-1133">Transmembrane helix</keyword>
<evidence type="ECO:0000256" key="7">
    <source>
        <dbReference type="RuleBase" id="RU363032"/>
    </source>
</evidence>
<feature type="region of interest" description="Disordered" evidence="8">
    <location>
        <begin position="1"/>
        <end position="26"/>
    </location>
</feature>
<evidence type="ECO:0000313" key="10">
    <source>
        <dbReference type="EMBL" id="ELS57521.1"/>
    </source>
</evidence>
<feature type="compositionally biased region" description="Low complexity" evidence="8">
    <location>
        <begin position="1"/>
        <end position="17"/>
    </location>
</feature>
<comment type="subcellular location">
    <subcellularLocation>
        <location evidence="1 7">Cell membrane</location>
        <topology evidence="1 7">Multi-pass membrane protein</topology>
    </subcellularLocation>
</comment>
<feature type="transmembrane region" description="Helical" evidence="7">
    <location>
        <begin position="137"/>
        <end position="159"/>
    </location>
</feature>
<dbReference type="Pfam" id="PF00528">
    <property type="entry name" value="BPD_transp_1"/>
    <property type="match status" value="1"/>
</dbReference>
<dbReference type="PROSITE" id="PS50928">
    <property type="entry name" value="ABC_TM1"/>
    <property type="match status" value="1"/>
</dbReference>
<dbReference type="GO" id="GO:0055085">
    <property type="term" value="P:transmembrane transport"/>
    <property type="evidence" value="ECO:0007669"/>
    <property type="project" value="InterPro"/>
</dbReference>
<keyword evidence="2 7" id="KW-0813">Transport</keyword>
<keyword evidence="3" id="KW-1003">Cell membrane</keyword>
<dbReference type="PANTHER" id="PTHR43744">
    <property type="entry name" value="ABC TRANSPORTER PERMEASE PROTEIN MG189-RELATED-RELATED"/>
    <property type="match status" value="1"/>
</dbReference>
<feature type="transmembrane region" description="Helical" evidence="7">
    <location>
        <begin position="39"/>
        <end position="61"/>
    </location>
</feature>
<dbReference type="PANTHER" id="PTHR43744:SF12">
    <property type="entry name" value="ABC TRANSPORTER PERMEASE PROTEIN MG189-RELATED"/>
    <property type="match status" value="1"/>
</dbReference>
<feature type="transmembrane region" description="Helical" evidence="7">
    <location>
        <begin position="272"/>
        <end position="291"/>
    </location>
</feature>
<dbReference type="CDD" id="cd06261">
    <property type="entry name" value="TM_PBP2"/>
    <property type="match status" value="1"/>
</dbReference>
<accession>L8PJ14</accession>
<dbReference type="AlphaFoldDB" id="L8PJ14"/>
<organism evidence="10 11">
    <name type="scientific">Streptomyces viridochromogenes Tue57</name>
    <dbReference type="NCBI Taxonomy" id="1160705"/>
    <lineage>
        <taxon>Bacteria</taxon>
        <taxon>Bacillati</taxon>
        <taxon>Actinomycetota</taxon>
        <taxon>Actinomycetes</taxon>
        <taxon>Kitasatosporales</taxon>
        <taxon>Streptomycetaceae</taxon>
        <taxon>Streptomyces</taxon>
    </lineage>
</organism>
<feature type="domain" description="ABC transmembrane type-1" evidence="9">
    <location>
        <begin position="100"/>
        <end position="291"/>
    </location>
</feature>
<dbReference type="PATRIC" id="fig|1160705.3.peg.1500"/>
<evidence type="ECO:0000256" key="6">
    <source>
        <dbReference type="ARBA" id="ARBA00023136"/>
    </source>
</evidence>
<evidence type="ECO:0000256" key="8">
    <source>
        <dbReference type="SAM" id="MobiDB-lite"/>
    </source>
</evidence>
<dbReference type="EMBL" id="AMLP01000052">
    <property type="protein sequence ID" value="ELS57521.1"/>
    <property type="molecule type" value="Genomic_DNA"/>
</dbReference>
<evidence type="ECO:0000256" key="1">
    <source>
        <dbReference type="ARBA" id="ARBA00004651"/>
    </source>
</evidence>
<reference evidence="10 11" key="1">
    <citation type="journal article" date="2013" name="Genome Announc.">
        <title>Draft Genome Sequence of Streptomyces viridochromogenes Strain Tu57, Producer of Avilamycin.</title>
        <authorList>
            <person name="Gruning B.A."/>
            <person name="Erxleben A."/>
            <person name="Hahnlein A."/>
            <person name="Gunther S."/>
        </authorList>
    </citation>
    <scope>NUCLEOTIDE SEQUENCE [LARGE SCALE GENOMIC DNA]</scope>
    <source>
        <strain evidence="10 11">Tue57</strain>
    </source>
</reference>
<dbReference type="SUPFAM" id="SSF161098">
    <property type="entry name" value="MetI-like"/>
    <property type="match status" value="1"/>
</dbReference>
<name>L8PJ14_STRVR</name>
<evidence type="ECO:0000256" key="3">
    <source>
        <dbReference type="ARBA" id="ARBA00022475"/>
    </source>
</evidence>
<dbReference type="GO" id="GO:0005886">
    <property type="term" value="C:plasma membrane"/>
    <property type="evidence" value="ECO:0007669"/>
    <property type="project" value="UniProtKB-SubCell"/>
</dbReference>
<proteinExistence type="inferred from homology"/>
<dbReference type="InterPro" id="IPR035906">
    <property type="entry name" value="MetI-like_sf"/>
</dbReference>
<evidence type="ECO:0000259" key="9">
    <source>
        <dbReference type="PROSITE" id="PS50928"/>
    </source>
</evidence>
<dbReference type="Proteomes" id="UP000011205">
    <property type="component" value="Unassembled WGS sequence"/>
</dbReference>
<feature type="transmembrane region" description="Helical" evidence="7">
    <location>
        <begin position="211"/>
        <end position="236"/>
    </location>
</feature>
<dbReference type="Gene3D" id="1.10.3720.10">
    <property type="entry name" value="MetI-like"/>
    <property type="match status" value="1"/>
</dbReference>
<keyword evidence="4 7" id="KW-0812">Transmembrane</keyword>
<evidence type="ECO:0000256" key="2">
    <source>
        <dbReference type="ARBA" id="ARBA00022448"/>
    </source>
</evidence>
<protein>
    <submittedName>
        <fullName evidence="10">Putative Binding-protein-dependent transport systems inner membrane component</fullName>
    </submittedName>
</protein>
<comment type="caution">
    <text evidence="10">The sequence shown here is derived from an EMBL/GenBank/DDBJ whole genome shotgun (WGS) entry which is preliminary data.</text>
</comment>